<dbReference type="InterPro" id="IPR051124">
    <property type="entry name" value="Phosphate_Transport_Permease"/>
</dbReference>
<feature type="transmembrane region" description="Helical" evidence="8">
    <location>
        <begin position="206"/>
        <end position="227"/>
    </location>
</feature>
<feature type="domain" description="ABC transmembrane type-1" evidence="10">
    <location>
        <begin position="83"/>
        <end position="293"/>
    </location>
</feature>
<evidence type="ECO:0000256" key="7">
    <source>
        <dbReference type="ARBA" id="ARBA00023136"/>
    </source>
</evidence>
<reference evidence="11 12" key="1">
    <citation type="journal article" date="2015" name="Genome Announc.">
        <title>Expanding the biotechnology potential of lactobacilli through comparative genomics of 213 strains and associated genera.</title>
        <authorList>
            <person name="Sun Z."/>
            <person name="Harris H.M."/>
            <person name="McCann A."/>
            <person name="Guo C."/>
            <person name="Argimon S."/>
            <person name="Zhang W."/>
            <person name="Yang X."/>
            <person name="Jeffery I.B."/>
            <person name="Cooney J.C."/>
            <person name="Kagawa T.F."/>
            <person name="Liu W."/>
            <person name="Song Y."/>
            <person name="Salvetti E."/>
            <person name="Wrobel A."/>
            <person name="Rasinkangas P."/>
            <person name="Parkhill J."/>
            <person name="Rea M.C."/>
            <person name="O'Sullivan O."/>
            <person name="Ritari J."/>
            <person name="Douillard F.P."/>
            <person name="Paul Ross R."/>
            <person name="Yang R."/>
            <person name="Briner A.E."/>
            <person name="Felis G.E."/>
            <person name="de Vos W.M."/>
            <person name="Barrangou R."/>
            <person name="Klaenhammer T.R."/>
            <person name="Caufield P.W."/>
            <person name="Cui Y."/>
            <person name="Zhang H."/>
            <person name="O'Toole P.W."/>
        </authorList>
    </citation>
    <scope>NUCLEOTIDE SEQUENCE [LARGE SCALE GENOMIC DNA]</scope>
    <source>
        <strain evidence="11 12">DSM 15945</strain>
    </source>
</reference>
<dbReference type="GO" id="GO:0005886">
    <property type="term" value="C:plasma membrane"/>
    <property type="evidence" value="ECO:0007669"/>
    <property type="project" value="UniProtKB-SubCell"/>
</dbReference>
<evidence type="ECO:0000256" key="8">
    <source>
        <dbReference type="RuleBase" id="RU363032"/>
    </source>
</evidence>
<feature type="transmembrane region" description="Helical" evidence="8">
    <location>
        <begin position="156"/>
        <end position="185"/>
    </location>
</feature>
<dbReference type="PANTHER" id="PTHR30425:SF2">
    <property type="entry name" value="ABC TRANSPORTER PERMEASE PROTEIN YQGH-RELATED"/>
    <property type="match status" value="1"/>
</dbReference>
<keyword evidence="7 8" id="KW-0472">Membrane</keyword>
<comment type="caution">
    <text evidence="11">The sequence shown here is derived from an EMBL/GenBank/DDBJ whole genome shotgun (WGS) entry which is preliminary data.</text>
</comment>
<proteinExistence type="inferred from homology"/>
<evidence type="ECO:0000313" key="12">
    <source>
        <dbReference type="Proteomes" id="UP000051922"/>
    </source>
</evidence>
<dbReference type="CDD" id="cd06261">
    <property type="entry name" value="TM_PBP2"/>
    <property type="match status" value="1"/>
</dbReference>
<comment type="function">
    <text evidence="9">Part of the binding-protein-dependent transport system for phosphate; probably responsible for the translocation of the substrate across the membrane.</text>
</comment>
<dbReference type="SUPFAM" id="SSF161098">
    <property type="entry name" value="MetI-like"/>
    <property type="match status" value="1"/>
</dbReference>
<evidence type="ECO:0000256" key="6">
    <source>
        <dbReference type="ARBA" id="ARBA00022989"/>
    </source>
</evidence>
<evidence type="ECO:0000256" key="1">
    <source>
        <dbReference type="ARBA" id="ARBA00004651"/>
    </source>
</evidence>
<feature type="transmembrane region" description="Helical" evidence="8">
    <location>
        <begin position="21"/>
        <end position="42"/>
    </location>
</feature>
<dbReference type="PROSITE" id="PS50928">
    <property type="entry name" value="ABC_TM1"/>
    <property type="match status" value="1"/>
</dbReference>
<protein>
    <recommendedName>
        <fullName evidence="9">Phosphate transport system permease protein</fullName>
    </recommendedName>
</protein>
<feature type="transmembrane region" description="Helical" evidence="8">
    <location>
        <begin position="119"/>
        <end position="144"/>
    </location>
</feature>
<dbReference type="Pfam" id="PF00528">
    <property type="entry name" value="BPD_transp_1"/>
    <property type="match status" value="1"/>
</dbReference>
<evidence type="ECO:0000313" key="11">
    <source>
        <dbReference type="EMBL" id="KRL85019.1"/>
    </source>
</evidence>
<dbReference type="STRING" id="1423783.FC50_GL001875"/>
<gene>
    <name evidence="11" type="ORF">FC50_GL001875</name>
</gene>
<comment type="similarity">
    <text evidence="2 9">Belongs to the binding-protein-dependent transport system permease family. CysTW subfamily.</text>
</comment>
<sequence length="304" mass="32213">MIQDELTHSSRETRQDTRGRALTYLSIGLVVVLVVAIIYFIAARGVATFTTNHVTLSEFFGINWQPTATDSNGRPEVGALPMMVTSFSVTILAALVATPFALSVAMFMTDIAERRGAKLLQAVIELLVGIPSVVYGFIGLAVVVPFLRRLAGGTGFGILAGTIVLCVMVLPTVTSLAAASIRAVPLSLRQASYAMGATRWQTLRKVVLRAATPGIITAIILGMARAFGEALAVQMVIGNTTVLPRGLFTPTSTLTSTLTTEMGNTVPGTLQNNVLWSLALILLAMSLVFNLLVRLVGRKGALPS</sequence>
<dbReference type="Gene3D" id="1.10.3720.10">
    <property type="entry name" value="MetI-like"/>
    <property type="match status" value="1"/>
</dbReference>
<dbReference type="GO" id="GO:0005315">
    <property type="term" value="F:phosphate transmembrane transporter activity"/>
    <property type="evidence" value="ECO:0007669"/>
    <property type="project" value="InterPro"/>
</dbReference>
<dbReference type="GO" id="GO:0006817">
    <property type="term" value="P:phosphate ion transport"/>
    <property type="evidence" value="ECO:0007669"/>
    <property type="project" value="UniProtKB-KW"/>
</dbReference>
<keyword evidence="5 8" id="KW-0812">Transmembrane</keyword>
<evidence type="ECO:0000256" key="9">
    <source>
        <dbReference type="RuleBase" id="RU363054"/>
    </source>
</evidence>
<dbReference type="OrthoDB" id="9785113at2"/>
<comment type="subcellular location">
    <subcellularLocation>
        <location evidence="1 8">Cell membrane</location>
        <topology evidence="1 8">Multi-pass membrane protein</topology>
    </subcellularLocation>
</comment>
<dbReference type="NCBIfam" id="TIGR02138">
    <property type="entry name" value="phosphate_pstC"/>
    <property type="match status" value="1"/>
</dbReference>
<evidence type="ECO:0000259" key="10">
    <source>
        <dbReference type="PROSITE" id="PS50928"/>
    </source>
</evidence>
<feature type="transmembrane region" description="Helical" evidence="8">
    <location>
        <begin position="84"/>
        <end position="107"/>
    </location>
</feature>
<keyword evidence="12" id="KW-1185">Reference proteome</keyword>
<dbReference type="PATRIC" id="fig|1423783.4.peg.1921"/>
<keyword evidence="9" id="KW-0592">Phosphate transport</keyword>
<dbReference type="Proteomes" id="UP000051922">
    <property type="component" value="Unassembled WGS sequence"/>
</dbReference>
<keyword evidence="3 8" id="KW-0813">Transport</keyword>
<dbReference type="AlphaFoldDB" id="A0A0R1U5A8"/>
<organism evidence="11 12">
    <name type="scientific">Lacticaseibacillus pantheris DSM 15945 = JCM 12539 = NBRC 106106</name>
    <dbReference type="NCBI Taxonomy" id="1423783"/>
    <lineage>
        <taxon>Bacteria</taxon>
        <taxon>Bacillati</taxon>
        <taxon>Bacillota</taxon>
        <taxon>Bacilli</taxon>
        <taxon>Lactobacillales</taxon>
        <taxon>Lactobacillaceae</taxon>
        <taxon>Lacticaseibacillus</taxon>
    </lineage>
</organism>
<evidence type="ECO:0000256" key="2">
    <source>
        <dbReference type="ARBA" id="ARBA00007069"/>
    </source>
</evidence>
<keyword evidence="4 9" id="KW-1003">Cell membrane</keyword>
<dbReference type="EMBL" id="AZFJ01000055">
    <property type="protein sequence ID" value="KRL85019.1"/>
    <property type="molecule type" value="Genomic_DNA"/>
</dbReference>
<evidence type="ECO:0000256" key="5">
    <source>
        <dbReference type="ARBA" id="ARBA00022692"/>
    </source>
</evidence>
<accession>A0A0R1U5A8</accession>
<evidence type="ECO:0000256" key="4">
    <source>
        <dbReference type="ARBA" id="ARBA00022475"/>
    </source>
</evidence>
<dbReference type="InterPro" id="IPR000515">
    <property type="entry name" value="MetI-like"/>
</dbReference>
<dbReference type="InterPro" id="IPR035906">
    <property type="entry name" value="MetI-like_sf"/>
</dbReference>
<dbReference type="PANTHER" id="PTHR30425">
    <property type="entry name" value="PHOSPHATE TRANSPORT SYSTEM PERMEASE PROTEIN PST"/>
    <property type="match status" value="1"/>
</dbReference>
<keyword evidence="6 8" id="KW-1133">Transmembrane helix</keyword>
<feature type="transmembrane region" description="Helical" evidence="8">
    <location>
        <begin position="274"/>
        <end position="293"/>
    </location>
</feature>
<dbReference type="InterPro" id="IPR011864">
    <property type="entry name" value="Phosphate_PstC"/>
</dbReference>
<name>A0A0R1U5A8_9LACO</name>
<evidence type="ECO:0000256" key="3">
    <source>
        <dbReference type="ARBA" id="ARBA00022448"/>
    </source>
</evidence>